<reference evidence="7" key="1">
    <citation type="submission" date="2015-09" db="EMBL/GenBank/DDBJ databases">
        <authorList>
            <consortium name="Pathogen Informatics"/>
        </authorList>
    </citation>
    <scope>NUCLEOTIDE SEQUENCE [LARGE SCALE GENOMIC DNA]</scope>
    <source>
        <strain evidence="7">Lake Konstanz</strain>
    </source>
</reference>
<dbReference type="Proteomes" id="UP000051952">
    <property type="component" value="Unassembled WGS sequence"/>
</dbReference>
<dbReference type="OMA" id="DFGVAIC"/>
<evidence type="ECO:0000256" key="1">
    <source>
        <dbReference type="ARBA" id="ARBA00022737"/>
    </source>
</evidence>
<keyword evidence="4" id="KW-0472">Membrane</keyword>
<dbReference type="VEuPathDB" id="TriTrypDB:BSAL_76440"/>
<sequence>MRRQQRIESPLQWVAAVRRMETVGWEPATGSVCRLRKDNNNKSNQRTGLACIVLVTGVFSRFLCVLVRLRTNKTTNEEKIVMSRHVDPAGGRGGAYPSSMKVKCIRDPAILALLEDEKRLRAELNDAKVEQRKVADAKDANLRVFQPASDTFNSTVMNEIDKVQLERSAVADKIDVLRETQRTFGQKRDRVKQLDFELDAPEFRKDLLALTRQVEGTAAGAANLEALKKKLDARVAEKLTKEKERKTLRDELADAGDVSQKFTQAKKQLQDINDKLDTLFAKKRSQKPQNKELDGINKQLTQSRTRRDALQEELDAVMKKLAFTRFEFPPAFRGDLLGKQGATLAQLQEDFGVAVNIDTAGHGTGGKSLALLVGGQEDVEACIEAMRSIVDNAERTRQQLTMKFDPVHSKALIGSKGSNVDRMQLTQLTTGANIKIKDDEITLTGTTEAIEAAKALIEEVIFNGARVEIPFDRNILDSIIGKGGATVRKVEQESGAKSVRVLRVESMIVISGTEASVAKAAAMFREIIENMSTNAVTVRADTNMIRAVIGTGGKTIREIQDSTGAIINCGKDIITIRGSKDAVALAKRQIEDVGRREEVKVTIPSFMYGYLTAPNAETTATTTSSPTTAAAPQDEEAVEDDGEEGETAATTDEKKKKPSSPTAALLSPLDAVKQVTKCDQVVALQREGVVILRGRREAVQKARALLDDILRTKRPVTASIAIPDVLFGFFTKRSGGGKAPNVLTQLKTKYPHIYSFDLDRPASTVVIAAPQSATSDSDPASPIQEAIAAVKDIISSVQGNIRKIEIPAGRAGAVIGSGGKVIGGIQSSTHTDITVHKEQNIVWVFHESGDVAALDAAVAAVEEAAGMTPPAASE</sequence>
<keyword evidence="7" id="KW-1185">Reference proteome</keyword>
<feature type="compositionally biased region" description="Low complexity" evidence="3">
    <location>
        <begin position="617"/>
        <end position="632"/>
    </location>
</feature>
<dbReference type="InterPro" id="IPR036612">
    <property type="entry name" value="KH_dom_type_1_sf"/>
</dbReference>
<dbReference type="InterPro" id="IPR004088">
    <property type="entry name" value="KH_dom_type_1"/>
</dbReference>
<dbReference type="CDD" id="cd02393">
    <property type="entry name" value="KH-I_PNPase"/>
    <property type="match status" value="1"/>
</dbReference>
<protein>
    <submittedName>
        <fullName evidence="6">Membrane-associated protein, putative</fullName>
    </submittedName>
</protein>
<dbReference type="PANTHER" id="PTHR10288">
    <property type="entry name" value="KH DOMAIN CONTAINING RNA BINDING PROTEIN"/>
    <property type="match status" value="1"/>
</dbReference>
<feature type="domain" description="K Homology" evidence="5">
    <location>
        <begin position="320"/>
        <end position="391"/>
    </location>
</feature>
<dbReference type="CDD" id="cd00105">
    <property type="entry name" value="KH-I"/>
    <property type="match status" value="3"/>
</dbReference>
<evidence type="ECO:0000259" key="5">
    <source>
        <dbReference type="SMART" id="SM00322"/>
    </source>
</evidence>
<dbReference type="PROSITE" id="PS50084">
    <property type="entry name" value="KH_TYPE_1"/>
    <property type="match status" value="5"/>
</dbReference>
<dbReference type="SUPFAM" id="SSF54791">
    <property type="entry name" value="Eukaryotic type KH-domain (KH-domain type I)"/>
    <property type="match status" value="5"/>
</dbReference>
<keyword evidence="1" id="KW-0677">Repeat</keyword>
<evidence type="ECO:0000256" key="3">
    <source>
        <dbReference type="SAM" id="MobiDB-lite"/>
    </source>
</evidence>
<feature type="domain" description="K Homology" evidence="5">
    <location>
        <begin position="463"/>
        <end position="529"/>
    </location>
</feature>
<dbReference type="SMART" id="SM00322">
    <property type="entry name" value="KH"/>
    <property type="match status" value="5"/>
</dbReference>
<dbReference type="AlphaFoldDB" id="A0A0S4IW56"/>
<feature type="region of interest" description="Disordered" evidence="3">
    <location>
        <begin position="283"/>
        <end position="307"/>
    </location>
</feature>
<name>A0A0S4IW56_BODSA</name>
<evidence type="ECO:0000256" key="4">
    <source>
        <dbReference type="SAM" id="Phobius"/>
    </source>
</evidence>
<dbReference type="Pfam" id="PF00013">
    <property type="entry name" value="KH_1"/>
    <property type="match status" value="5"/>
</dbReference>
<evidence type="ECO:0000313" key="6">
    <source>
        <dbReference type="EMBL" id="CUG25473.1"/>
    </source>
</evidence>
<feature type="domain" description="K Homology" evidence="5">
    <location>
        <begin position="396"/>
        <end position="462"/>
    </location>
</feature>
<dbReference type="OrthoDB" id="278458at2759"/>
<feature type="region of interest" description="Disordered" evidence="3">
    <location>
        <begin position="617"/>
        <end position="663"/>
    </location>
</feature>
<keyword evidence="4" id="KW-1133">Transmembrane helix</keyword>
<evidence type="ECO:0000313" key="7">
    <source>
        <dbReference type="Proteomes" id="UP000051952"/>
    </source>
</evidence>
<keyword evidence="4" id="KW-0812">Transmembrane</keyword>
<evidence type="ECO:0000256" key="2">
    <source>
        <dbReference type="PROSITE-ProRule" id="PRU00117"/>
    </source>
</evidence>
<feature type="domain" description="K Homology" evidence="5">
    <location>
        <begin position="532"/>
        <end position="595"/>
    </location>
</feature>
<gene>
    <name evidence="6" type="ORF">BSAL_76440</name>
</gene>
<feature type="compositionally biased region" description="Acidic residues" evidence="3">
    <location>
        <begin position="633"/>
        <end position="646"/>
    </location>
</feature>
<feature type="transmembrane region" description="Helical" evidence="4">
    <location>
        <begin position="47"/>
        <end position="69"/>
    </location>
</feature>
<keyword evidence="2" id="KW-0694">RNA-binding</keyword>
<dbReference type="EMBL" id="CYKH01000719">
    <property type="protein sequence ID" value="CUG25473.1"/>
    <property type="molecule type" value="Genomic_DNA"/>
</dbReference>
<dbReference type="GO" id="GO:0003723">
    <property type="term" value="F:RNA binding"/>
    <property type="evidence" value="ECO:0007669"/>
    <property type="project" value="UniProtKB-UniRule"/>
</dbReference>
<proteinExistence type="predicted"/>
<feature type="domain" description="K Homology" evidence="5">
    <location>
        <begin position="798"/>
        <end position="863"/>
    </location>
</feature>
<organism evidence="6 7">
    <name type="scientific">Bodo saltans</name>
    <name type="common">Flagellated protozoan</name>
    <dbReference type="NCBI Taxonomy" id="75058"/>
    <lineage>
        <taxon>Eukaryota</taxon>
        <taxon>Discoba</taxon>
        <taxon>Euglenozoa</taxon>
        <taxon>Kinetoplastea</taxon>
        <taxon>Metakinetoplastina</taxon>
        <taxon>Eubodonida</taxon>
        <taxon>Bodonidae</taxon>
        <taxon>Bodo</taxon>
    </lineage>
</organism>
<dbReference type="InterPro" id="IPR004087">
    <property type="entry name" value="KH_dom"/>
</dbReference>
<dbReference type="Gene3D" id="3.30.1370.10">
    <property type="entry name" value="K Homology domain, type 1"/>
    <property type="match status" value="5"/>
</dbReference>
<accession>A0A0S4IW56</accession>